<keyword evidence="1 8" id="KW-0813">Transport</keyword>
<dbReference type="Proteomes" id="UP000292957">
    <property type="component" value="Unassembled WGS sequence"/>
</dbReference>
<evidence type="ECO:0000256" key="2">
    <source>
        <dbReference type="ARBA" id="ARBA00022547"/>
    </source>
</evidence>
<comment type="similarity">
    <text evidence="8">Belongs to the eukaryotic ATPase B chain family.</text>
</comment>
<reference evidence="10" key="1">
    <citation type="submission" date="2019-01" db="EMBL/GenBank/DDBJ databases">
        <title>Draft genome sequences of three monokaryotic isolates of the white-rot basidiomycete fungus Dichomitus squalens.</title>
        <authorList>
            <consortium name="DOE Joint Genome Institute"/>
            <person name="Lopez S.C."/>
            <person name="Andreopoulos B."/>
            <person name="Pangilinan J."/>
            <person name="Lipzen A."/>
            <person name="Riley R."/>
            <person name="Ahrendt S."/>
            <person name="Ng V."/>
            <person name="Barry K."/>
            <person name="Daum C."/>
            <person name="Grigoriev I.V."/>
            <person name="Hilden K.S."/>
            <person name="Makela M.R."/>
            <person name="de Vries R.P."/>
        </authorList>
    </citation>
    <scope>NUCLEOTIDE SEQUENCE [LARGE SCALE GENOMIC DNA]</scope>
    <source>
        <strain evidence="10">OM18370.1</strain>
    </source>
</reference>
<dbReference type="InterPro" id="IPR013837">
    <property type="entry name" value="ATP_synth_F0_suB"/>
</dbReference>
<accession>A0A4Q9MDQ4</accession>
<dbReference type="Gene3D" id="1.20.5.2210">
    <property type="match status" value="1"/>
</dbReference>
<evidence type="ECO:0000256" key="5">
    <source>
        <dbReference type="ARBA" id="ARBA00023065"/>
    </source>
</evidence>
<comment type="subcellular location">
    <subcellularLocation>
        <location evidence="8">Mitochondrion</location>
    </subcellularLocation>
    <subcellularLocation>
        <location evidence="8">Mitochondrion inner membrane</location>
    </subcellularLocation>
</comment>
<keyword evidence="2 8" id="KW-0138">CF(0)</keyword>
<name>A0A4Q9MDQ4_9APHY</name>
<dbReference type="InterPro" id="IPR008688">
    <property type="entry name" value="ATP_synth_Bsub_B/MI25"/>
</dbReference>
<dbReference type="OrthoDB" id="67388at2759"/>
<evidence type="ECO:0000256" key="9">
    <source>
        <dbReference type="SAM" id="MobiDB-lite"/>
    </source>
</evidence>
<keyword evidence="4 8" id="KW-0999">Mitochondrion inner membrane</keyword>
<keyword evidence="5 8" id="KW-0406">Ion transport</keyword>
<dbReference type="GO" id="GO:0045259">
    <property type="term" value="C:proton-transporting ATP synthase complex"/>
    <property type="evidence" value="ECO:0007669"/>
    <property type="project" value="UniProtKB-KW"/>
</dbReference>
<feature type="region of interest" description="Disordered" evidence="9">
    <location>
        <begin position="1"/>
        <end position="23"/>
    </location>
</feature>
<dbReference type="GO" id="GO:0005743">
    <property type="term" value="C:mitochondrial inner membrane"/>
    <property type="evidence" value="ECO:0007669"/>
    <property type="project" value="UniProtKB-SubCell"/>
</dbReference>
<comment type="subunit">
    <text evidence="8">F-type ATPases have 2 components, CF(1) - the catalytic core - and CF(0) - the membrane proton channel. In yeast, the dimeric form of ATP synthase consists of 17 polypeptides: alpha, beta, gamma, delta, epsilon, 4 (B), 5 (OSCP), 6 (A), 8, 9 (C), d, E (Tim11), f, g, h, i/j and k.</text>
</comment>
<keyword evidence="3 8" id="KW-0375">Hydrogen ion transport</keyword>
<keyword evidence="7 8" id="KW-0472">Membrane</keyword>
<keyword evidence="6 8" id="KW-0496">Mitochondrion</keyword>
<protein>
    <recommendedName>
        <fullName evidence="8">ATP synthase subunit 4</fullName>
    </recommendedName>
</protein>
<comment type="function">
    <text evidence="8">Subunit b, of the mitochondrial membrane ATP synthase complex (F(1)F(0) ATP synthase or Complex V) that produces ATP from ADP in the presence of a proton gradient across the membrane which is generated by electron transport complexes of the respiratory chain. ATP synthase complex consist of a soluble F(1) head domain - the catalytic core - and a membrane F(1) domain - the membrane proton channel. These two domains are linked by a central stalk rotating inside the F(1) region and a stationary peripheral stalk. During catalysis, ATP synthesis in the catalytic domain of F(1) is coupled via a rotary mechanism of the central stalk subunits to proton translocation. In vivo, can only synthesize ATP although its ATP hydrolase activity can be activated artificially in vitro. Part of the complex F(0) domain. Part of the complex F(0) domain and the peripheric stalk, which acts as a stator to hold the catalytic alpha(3)beta(3) subcomplex and subunit a/ATP6 static relative to the rotary elements.</text>
</comment>
<dbReference type="PANTHER" id="PTHR12733:SF3">
    <property type="entry name" value="ATP SYNTHASE F(0) COMPLEX SUBUNIT B1, MITOCHONDRIAL"/>
    <property type="match status" value="1"/>
</dbReference>
<evidence type="ECO:0000256" key="1">
    <source>
        <dbReference type="ARBA" id="ARBA00022448"/>
    </source>
</evidence>
<dbReference type="AlphaFoldDB" id="A0A4Q9MDQ4"/>
<evidence type="ECO:0000256" key="4">
    <source>
        <dbReference type="ARBA" id="ARBA00022792"/>
    </source>
</evidence>
<evidence type="ECO:0000256" key="7">
    <source>
        <dbReference type="ARBA" id="ARBA00023136"/>
    </source>
</evidence>
<dbReference type="SUPFAM" id="SSF161060">
    <property type="entry name" value="ATP synthase B chain-like"/>
    <property type="match status" value="1"/>
</dbReference>
<dbReference type="GO" id="GO:0046933">
    <property type="term" value="F:proton-transporting ATP synthase activity, rotational mechanism"/>
    <property type="evidence" value="ECO:0007669"/>
    <property type="project" value="TreeGrafter"/>
</dbReference>
<evidence type="ECO:0000313" key="10">
    <source>
        <dbReference type="EMBL" id="TBU24152.1"/>
    </source>
</evidence>
<evidence type="ECO:0000256" key="6">
    <source>
        <dbReference type="ARBA" id="ARBA00023128"/>
    </source>
</evidence>
<dbReference type="PANTHER" id="PTHR12733">
    <property type="entry name" value="MITOCHONDRIAL ATP SYNTHASE B CHAIN"/>
    <property type="match status" value="1"/>
</dbReference>
<dbReference type="EMBL" id="ML143486">
    <property type="protein sequence ID" value="TBU24152.1"/>
    <property type="molecule type" value="Genomic_DNA"/>
</dbReference>
<sequence length="245" mass="26649">MASRIAVSSLRASDGAASRVRPQTVSAVPRVLAARGMASSSKPPPEERAAEIINTLPSSPNLITKTGSVVLGTGLLATAISQELYVVNEETVIAAGFFILISFIYKAVKEPYKDWAEGHIKRVRDILYASRAEHTQVVKDRIQSVEQMKDVVSVTEGLFALSKETAQLESEAFVQRQKVALAAEVKAVLDSWVRFEQQAKESEQAELVKSVVDSVLKSLSNEKTQKDILASAVAEIEQLVKNKAI</sequence>
<gene>
    <name evidence="10" type="ORF">BD311DRAFT_730106</name>
</gene>
<organism evidence="10">
    <name type="scientific">Dichomitus squalens</name>
    <dbReference type="NCBI Taxonomy" id="114155"/>
    <lineage>
        <taxon>Eukaryota</taxon>
        <taxon>Fungi</taxon>
        <taxon>Dikarya</taxon>
        <taxon>Basidiomycota</taxon>
        <taxon>Agaricomycotina</taxon>
        <taxon>Agaricomycetes</taxon>
        <taxon>Polyporales</taxon>
        <taxon>Polyporaceae</taxon>
        <taxon>Dichomitus</taxon>
    </lineage>
</organism>
<proteinExistence type="inferred from homology"/>
<evidence type="ECO:0000256" key="8">
    <source>
        <dbReference type="RuleBase" id="RU368017"/>
    </source>
</evidence>
<evidence type="ECO:0000256" key="3">
    <source>
        <dbReference type="ARBA" id="ARBA00022781"/>
    </source>
</evidence>
<dbReference type="Pfam" id="PF05405">
    <property type="entry name" value="Mt_ATP-synt_B"/>
    <property type="match status" value="1"/>
</dbReference>